<evidence type="ECO:0000256" key="2">
    <source>
        <dbReference type="SAM" id="MobiDB-lite"/>
    </source>
</evidence>
<evidence type="ECO:0000313" key="4">
    <source>
        <dbReference type="EMBL" id="POW11391.1"/>
    </source>
</evidence>
<comment type="caution">
    <text evidence="4">The sequence shown here is derived from an EMBL/GenBank/DDBJ whole genome shotgun (WGS) entry which is preliminary data.</text>
</comment>
<dbReference type="PANTHER" id="PTHR31836">
    <property type="match status" value="1"/>
</dbReference>
<dbReference type="PANTHER" id="PTHR31836:SF27">
    <property type="entry name" value="RLPA-LIKE PROTEIN DOUBLE-PSI BETA-BARREL DOMAIN-CONTAINING PROTEIN"/>
    <property type="match status" value="1"/>
</dbReference>
<protein>
    <recommendedName>
        <fullName evidence="3">RlpA-like protein double-psi beta-barrel domain-containing protein</fullName>
    </recommendedName>
</protein>
<dbReference type="VEuPathDB" id="FungiDB:PSTT_05325"/>
<feature type="domain" description="RlpA-like protein double-psi beta-barrel" evidence="3">
    <location>
        <begin position="167"/>
        <end position="260"/>
    </location>
</feature>
<dbReference type="Proteomes" id="UP000239156">
    <property type="component" value="Unassembled WGS sequence"/>
</dbReference>
<feature type="region of interest" description="Disordered" evidence="2">
    <location>
        <begin position="1"/>
        <end position="56"/>
    </location>
</feature>
<accession>A0A2S4VPD1</accession>
<dbReference type="Gene3D" id="2.40.40.10">
    <property type="entry name" value="RlpA-like domain"/>
    <property type="match status" value="1"/>
</dbReference>
<reference evidence="4" key="1">
    <citation type="submission" date="2017-12" db="EMBL/GenBank/DDBJ databases">
        <title>Gene loss provides genomic basis for host adaptation in cereal stripe rust fungi.</title>
        <authorList>
            <person name="Xia C."/>
        </authorList>
    </citation>
    <scope>NUCLEOTIDE SEQUENCE [LARGE SCALE GENOMIC DNA]</scope>
    <source>
        <strain evidence="4">93-210</strain>
    </source>
</reference>
<dbReference type="InterPro" id="IPR051477">
    <property type="entry name" value="Expansin_CellWall"/>
</dbReference>
<dbReference type="InterPro" id="IPR036908">
    <property type="entry name" value="RlpA-like_sf"/>
</dbReference>
<dbReference type="EMBL" id="PKSL01000039">
    <property type="protein sequence ID" value="POW11391.1"/>
    <property type="molecule type" value="Genomic_DNA"/>
</dbReference>
<keyword evidence="5" id="KW-1185">Reference proteome</keyword>
<dbReference type="SUPFAM" id="SSF50685">
    <property type="entry name" value="Barwin-like endoglucanases"/>
    <property type="match status" value="1"/>
</dbReference>
<dbReference type="AlphaFoldDB" id="A0A2S4VPD1"/>
<name>A0A2S4VPD1_9BASI</name>
<sequence length="310" mass="33376">MAHYGHASEFENSFSTPSSPSTSPMTSPTSEVPPSMAIPSAPSVTPHSMITHKQSSSYSLPVATNGTVSLVVRPRWKKCTRGIKSRYCRSYHRNLLLKTKKLDLKAESSLKVGAVKAVSIPTTVVPPVVPTTKSQLPSTITIPKIEIPPIASLPKIEVPSTDISLKSGDATYYGTGMGACGIVSNDNSMIAAASQLLFDTFPGATPNPNLNPICGRKVKATYQGNSVEVEVVDRCVACAVHDLDFSPAAFAKLGAMEKGRLHGMTWEWISTISSDIKDVTRFFHSFRPLDQPLQKNTNKKAPLPKPIVTT</sequence>
<evidence type="ECO:0000259" key="3">
    <source>
        <dbReference type="Pfam" id="PF03330"/>
    </source>
</evidence>
<dbReference type="VEuPathDB" id="FungiDB:PSHT_02317"/>
<feature type="compositionally biased region" description="Low complexity" evidence="2">
    <location>
        <begin position="13"/>
        <end position="35"/>
    </location>
</feature>
<evidence type="ECO:0000313" key="5">
    <source>
        <dbReference type="Proteomes" id="UP000239156"/>
    </source>
</evidence>
<dbReference type="CDD" id="cd22191">
    <property type="entry name" value="DPBB_RlpA_EXP_N-like"/>
    <property type="match status" value="1"/>
</dbReference>
<proteinExistence type="predicted"/>
<keyword evidence="1" id="KW-0732">Signal</keyword>
<gene>
    <name evidence="4" type="ORF">PSTT_05325</name>
</gene>
<dbReference type="InterPro" id="IPR009009">
    <property type="entry name" value="RlpA-like_DPBB"/>
</dbReference>
<dbReference type="Pfam" id="PF03330">
    <property type="entry name" value="DPBB_1"/>
    <property type="match status" value="1"/>
</dbReference>
<feature type="compositionally biased region" description="Polar residues" evidence="2">
    <location>
        <begin position="42"/>
        <end position="56"/>
    </location>
</feature>
<evidence type="ECO:0000256" key="1">
    <source>
        <dbReference type="ARBA" id="ARBA00022729"/>
    </source>
</evidence>
<organism evidence="4 5">
    <name type="scientific">Puccinia striiformis</name>
    <dbReference type="NCBI Taxonomy" id="27350"/>
    <lineage>
        <taxon>Eukaryota</taxon>
        <taxon>Fungi</taxon>
        <taxon>Dikarya</taxon>
        <taxon>Basidiomycota</taxon>
        <taxon>Pucciniomycotina</taxon>
        <taxon>Pucciniomycetes</taxon>
        <taxon>Pucciniales</taxon>
        <taxon>Pucciniaceae</taxon>
        <taxon>Puccinia</taxon>
    </lineage>
</organism>